<evidence type="ECO:0000313" key="1">
    <source>
        <dbReference type="EMBL" id="MBN2908786.1"/>
    </source>
</evidence>
<dbReference type="EMBL" id="JAFHAP010000005">
    <property type="protein sequence ID" value="MBN2908786.1"/>
    <property type="molecule type" value="Genomic_DNA"/>
</dbReference>
<sequence length="144" mass="16937">MVVFGDKYHFALGYKLKNNPFGEKGLVGESWGQFEMWVDGADICKYMRNRERKKYEWNLIYIMAWLNDHLEHILDEDPFPLPVKGKHAIELLKHSQEFDSDDDEEFDHGMTKSRNGSLNTPGFPVERVSICLTYVLERFMTKSK</sequence>
<gene>
    <name evidence="1" type="ORF">JQC72_04520</name>
</gene>
<organism evidence="1 2">
    <name type="scientific">Polycladomyces zharkentensis</name>
    <dbReference type="NCBI Taxonomy" id="2807616"/>
    <lineage>
        <taxon>Bacteria</taxon>
        <taxon>Bacillati</taxon>
        <taxon>Bacillota</taxon>
        <taxon>Bacilli</taxon>
        <taxon>Bacillales</taxon>
        <taxon>Thermoactinomycetaceae</taxon>
        <taxon>Polycladomyces</taxon>
    </lineage>
</organism>
<accession>A0ABS2WGZ0</accession>
<reference evidence="1" key="1">
    <citation type="journal article" date="2024" name="Int. J. Syst. Evol. Microbiol.">
        <title>Polycladomyces zharkentensis sp. nov., a novel thermophilic cellulose- and starch-degrading member of the Bacillota from a geothermal aquifer in Kazakhstan.</title>
        <authorList>
            <person name="Mashzhan A."/>
            <person name="Kistaubayeva A."/>
            <person name="Javier-Lopez R."/>
            <person name="Bissenova U."/>
            <person name="Bissenbay A."/>
            <person name="Birkeland N.K."/>
        </authorList>
    </citation>
    <scope>NUCLEOTIDE SEQUENCE</scope>
    <source>
        <strain evidence="1">ZKZ2T</strain>
    </source>
</reference>
<evidence type="ECO:0000313" key="2">
    <source>
        <dbReference type="Proteomes" id="UP001177120"/>
    </source>
</evidence>
<keyword evidence="2" id="KW-1185">Reference proteome</keyword>
<protein>
    <submittedName>
        <fullName evidence="1">Uncharacterized protein</fullName>
    </submittedName>
</protein>
<proteinExistence type="predicted"/>
<dbReference type="RefSeq" id="WP_205493270.1">
    <property type="nucleotide sequence ID" value="NZ_JAFHAP010000005.1"/>
</dbReference>
<name>A0ABS2WGZ0_9BACL</name>
<dbReference type="Proteomes" id="UP001177120">
    <property type="component" value="Unassembled WGS sequence"/>
</dbReference>
<comment type="caution">
    <text evidence="1">The sequence shown here is derived from an EMBL/GenBank/DDBJ whole genome shotgun (WGS) entry which is preliminary data.</text>
</comment>